<protein>
    <submittedName>
        <fullName evidence="2">Uncharacterized protein</fullName>
    </submittedName>
</protein>
<feature type="region of interest" description="Disordered" evidence="1">
    <location>
        <begin position="202"/>
        <end position="231"/>
    </location>
</feature>
<evidence type="ECO:0000256" key="1">
    <source>
        <dbReference type="SAM" id="MobiDB-lite"/>
    </source>
</evidence>
<proteinExistence type="predicted"/>
<name>A0AAN9A275_HALRR</name>
<dbReference type="EMBL" id="JAXCGZ010014249">
    <property type="protein sequence ID" value="KAK7071574.1"/>
    <property type="molecule type" value="Genomic_DNA"/>
</dbReference>
<dbReference type="Proteomes" id="UP001381693">
    <property type="component" value="Unassembled WGS sequence"/>
</dbReference>
<feature type="compositionally biased region" description="Polar residues" evidence="1">
    <location>
        <begin position="167"/>
        <end position="176"/>
    </location>
</feature>
<comment type="caution">
    <text evidence="2">The sequence shown here is derived from an EMBL/GenBank/DDBJ whole genome shotgun (WGS) entry which is preliminary data.</text>
</comment>
<evidence type="ECO:0000313" key="2">
    <source>
        <dbReference type="EMBL" id="KAK7071574.1"/>
    </source>
</evidence>
<feature type="compositionally biased region" description="Polar residues" evidence="1">
    <location>
        <begin position="222"/>
        <end position="231"/>
    </location>
</feature>
<evidence type="ECO:0000313" key="3">
    <source>
        <dbReference type="Proteomes" id="UP001381693"/>
    </source>
</evidence>
<keyword evidence="3" id="KW-1185">Reference proteome</keyword>
<gene>
    <name evidence="2" type="ORF">SK128_020860</name>
</gene>
<accession>A0AAN9A275</accession>
<reference evidence="2 3" key="1">
    <citation type="submission" date="2023-11" db="EMBL/GenBank/DDBJ databases">
        <title>Halocaridina rubra genome assembly.</title>
        <authorList>
            <person name="Smith C."/>
        </authorList>
    </citation>
    <scope>NUCLEOTIDE SEQUENCE [LARGE SCALE GENOMIC DNA]</scope>
    <source>
        <strain evidence="2">EP-1</strain>
        <tissue evidence="2">Whole</tissue>
    </source>
</reference>
<organism evidence="2 3">
    <name type="scientific">Halocaridina rubra</name>
    <name type="common">Hawaiian red shrimp</name>
    <dbReference type="NCBI Taxonomy" id="373956"/>
    <lineage>
        <taxon>Eukaryota</taxon>
        <taxon>Metazoa</taxon>
        <taxon>Ecdysozoa</taxon>
        <taxon>Arthropoda</taxon>
        <taxon>Crustacea</taxon>
        <taxon>Multicrustacea</taxon>
        <taxon>Malacostraca</taxon>
        <taxon>Eumalacostraca</taxon>
        <taxon>Eucarida</taxon>
        <taxon>Decapoda</taxon>
        <taxon>Pleocyemata</taxon>
        <taxon>Caridea</taxon>
        <taxon>Atyoidea</taxon>
        <taxon>Atyidae</taxon>
        <taxon>Halocaridina</taxon>
    </lineage>
</organism>
<sequence>MSTADETEAGRSEKRRNSASSHTSKASSTSERVTDRVASFLQTARKIRRESRSHSLIGSDDEVCDQRYAASSESISDIVGDADVPSGDFPVDNSTTSGEESSVTVHTPLLVKAQKEARLSPIASGASLSTLVSQNISESGFEFRRARGSVRGSSGALFAEDNGSGAAGNTTPVLSGSGTGGSFPLSTQSYLTLRCITNQHRRFMSESSQEDKTSRNSLKGFLSSNYEQGVP</sequence>
<feature type="region of interest" description="Disordered" evidence="1">
    <location>
        <begin position="158"/>
        <end position="180"/>
    </location>
</feature>
<dbReference type="AlphaFoldDB" id="A0AAN9A275"/>
<feature type="compositionally biased region" description="Low complexity" evidence="1">
    <location>
        <begin position="18"/>
        <end position="30"/>
    </location>
</feature>
<feature type="region of interest" description="Disordered" evidence="1">
    <location>
        <begin position="1"/>
        <end position="37"/>
    </location>
</feature>